<protein>
    <recommendedName>
        <fullName evidence="5">DUF5117 domain-containing protein</fullName>
    </recommendedName>
</protein>
<dbReference type="Pfam" id="PF16313">
    <property type="entry name" value="DUF4953"/>
    <property type="match status" value="1"/>
</dbReference>
<reference evidence="3 4" key="1">
    <citation type="submission" date="2016-11" db="EMBL/GenBank/DDBJ databases">
        <authorList>
            <person name="Jaros S."/>
            <person name="Januszkiewicz K."/>
            <person name="Wedrychowicz H."/>
        </authorList>
    </citation>
    <scope>NUCLEOTIDE SEQUENCE [LARGE SCALE GENOMIC DNA]</scope>
    <source>
        <strain evidence="3 4">DSM 16917</strain>
    </source>
</reference>
<evidence type="ECO:0000259" key="1">
    <source>
        <dbReference type="Pfam" id="PF16313"/>
    </source>
</evidence>
<dbReference type="SUPFAM" id="SSF55486">
    <property type="entry name" value="Metalloproteases ('zincins'), catalytic domain"/>
    <property type="match status" value="1"/>
</dbReference>
<evidence type="ECO:0008006" key="5">
    <source>
        <dbReference type="Google" id="ProtNLM"/>
    </source>
</evidence>
<dbReference type="GO" id="GO:0008237">
    <property type="term" value="F:metallopeptidase activity"/>
    <property type="evidence" value="ECO:0007669"/>
    <property type="project" value="InterPro"/>
</dbReference>
<dbReference type="Proteomes" id="UP000184268">
    <property type="component" value="Unassembled WGS sequence"/>
</dbReference>
<sequence length="773" mass="85230">MLSRISLGLLAGLLWAVSGGGLAADARWIELQQSPDGRVSAALPPLDTPMLMVTSLPYGLGSNDVGLDRGQLGSRRLVQFERHGERVLLRQLNPRFRAVSDNPAERQSVVQAFAESVLWVGTLQQDQLDLTPLLLQDWHGIAARLQQSEQGSYQLDTERSLVLSDAIKAFPRNSDAEVQLTFRSAEPGPQVQAVAADPSLVSLRVRYSFVALPEEPMTPRLFHPEVGYFSYSYADYAQPLDVPMTVRLLPRHRLEKLVPGEAPSKVKEPIVYYLDPATPEPVRSALLDGARWWAEAFEAAGFIDAYRVELLPPEADPQDIRYNMIQWVHRSTRGWSYGDSLIDPRSGEILKGHVTLGSLRVRQDHKIFRGLTAGWADRLGAMAMSEQAALARLRQLSAHEVGHTLGLAHNFAASANGDRSVMDYPHPRIERIDERLDLSQAYGTGLSDWDRFAIAYGYGEASQLPQRLEQARNDGLLFLSDPDARGYHSAHPLAHLWDNGTDPVAQLNEVMAIRQQALAQLGPQALLPGEPNSALGELLTPLYLMHRYQVEAASALLGGVDYNYQGAGQSFVTPEWQRDALQGLKASLAPEALMLPEPLRQSWVPLAYGSEPNRELFASRLGPVQDPLGLAEVAARLTLEAVLDPARLNRLQAQSWLETDLPGPETLMAELADSLLALGSEGYRGAVQARVAAVWIDTLLQRYHDPKVAPEVRAALYARLSQDAEQLERQARRGDKRVRAQQSLMANTIRAGLEDAAVRMIAEPLPVPPGSPI</sequence>
<dbReference type="STRING" id="299255.SAMN02745129_0406"/>
<dbReference type="EMBL" id="FQXG01000013">
    <property type="protein sequence ID" value="SHI24983.1"/>
    <property type="molecule type" value="Genomic_DNA"/>
</dbReference>
<dbReference type="InterPro" id="IPR024079">
    <property type="entry name" value="MetalloPept_cat_dom_sf"/>
</dbReference>
<name>A0A1M5ZM27_9GAMM</name>
<organism evidence="3 4">
    <name type="scientific">Ferrimonas marina</name>
    <dbReference type="NCBI Taxonomy" id="299255"/>
    <lineage>
        <taxon>Bacteria</taxon>
        <taxon>Pseudomonadati</taxon>
        <taxon>Pseudomonadota</taxon>
        <taxon>Gammaproteobacteria</taxon>
        <taxon>Alteromonadales</taxon>
        <taxon>Ferrimonadaceae</taxon>
        <taxon>Ferrimonas</taxon>
    </lineage>
</organism>
<feature type="domain" description="DUF5117" evidence="2">
    <location>
        <begin position="70"/>
        <end position="256"/>
    </location>
</feature>
<dbReference type="InterPro" id="IPR033413">
    <property type="entry name" value="DUF5117"/>
</dbReference>
<gene>
    <name evidence="3" type="ORF">SAMN02745129_0406</name>
</gene>
<dbReference type="InterPro" id="IPR034032">
    <property type="entry name" value="Zn_MMP-like_bac"/>
</dbReference>
<evidence type="ECO:0000313" key="4">
    <source>
        <dbReference type="Proteomes" id="UP000184268"/>
    </source>
</evidence>
<accession>A0A1M5ZM27</accession>
<dbReference type="CDD" id="cd04276">
    <property type="entry name" value="ZnMc_MMP_like_2"/>
    <property type="match status" value="1"/>
</dbReference>
<evidence type="ECO:0000259" key="2">
    <source>
        <dbReference type="Pfam" id="PF17148"/>
    </source>
</evidence>
<dbReference type="InterPro" id="IPR032534">
    <property type="entry name" value="EcxA_zinc-bd"/>
</dbReference>
<dbReference type="OrthoDB" id="9776599at2"/>
<proteinExistence type="predicted"/>
<dbReference type="PANTHER" id="PTHR38478">
    <property type="entry name" value="PEPTIDASE M1A AND M12B"/>
    <property type="match status" value="1"/>
</dbReference>
<dbReference type="Gene3D" id="3.40.390.10">
    <property type="entry name" value="Collagenase (Catalytic Domain)"/>
    <property type="match status" value="1"/>
</dbReference>
<dbReference type="AlphaFoldDB" id="A0A1M5ZM27"/>
<keyword evidence="4" id="KW-1185">Reference proteome</keyword>
<evidence type="ECO:0000313" key="3">
    <source>
        <dbReference type="EMBL" id="SHI24983.1"/>
    </source>
</evidence>
<feature type="domain" description="EcxA zinc-binding" evidence="1">
    <location>
        <begin position="383"/>
        <end position="675"/>
    </location>
</feature>
<dbReference type="Pfam" id="PF17148">
    <property type="entry name" value="DUF5117"/>
    <property type="match status" value="1"/>
</dbReference>
<dbReference type="RefSeq" id="WP_067665358.1">
    <property type="nucleotide sequence ID" value="NZ_FQXG01000013.1"/>
</dbReference>
<dbReference type="PANTHER" id="PTHR38478:SF1">
    <property type="entry name" value="ZINC DEPENDENT METALLOPROTEASE DOMAIN LIPOPROTEIN"/>
    <property type="match status" value="1"/>
</dbReference>